<dbReference type="Gene3D" id="3.60.21.70">
    <property type="entry name" value="PhoD-like phosphatase"/>
    <property type="match status" value="1"/>
</dbReference>
<organism evidence="1 2">
    <name type="scientific">Pseudoalteromonas ulvae</name>
    <dbReference type="NCBI Taxonomy" id="107327"/>
    <lineage>
        <taxon>Bacteria</taxon>
        <taxon>Pseudomonadati</taxon>
        <taxon>Pseudomonadota</taxon>
        <taxon>Gammaproteobacteria</taxon>
        <taxon>Alteromonadales</taxon>
        <taxon>Pseudoalteromonadaceae</taxon>
        <taxon>Pseudoalteromonas</taxon>
    </lineage>
</organism>
<gene>
    <name evidence="1" type="ORF">B1199_00595</name>
</gene>
<reference evidence="1 2" key="1">
    <citation type="submission" date="2017-02" db="EMBL/GenBank/DDBJ databases">
        <title>Pseudoalteromonas ulvae TC14 Genome.</title>
        <authorList>
            <person name="Molmeret M."/>
        </authorList>
    </citation>
    <scope>NUCLEOTIDE SEQUENCE [LARGE SCALE GENOMIC DNA]</scope>
    <source>
        <strain evidence="1">TC14</strain>
    </source>
</reference>
<dbReference type="SUPFAM" id="SSF56300">
    <property type="entry name" value="Metallo-dependent phosphatases"/>
    <property type="match status" value="1"/>
</dbReference>
<dbReference type="InterPro" id="IPR038607">
    <property type="entry name" value="PhoD-like_sf"/>
</dbReference>
<protein>
    <submittedName>
        <fullName evidence="1">Metallophosphatase</fullName>
    </submittedName>
</protein>
<comment type="caution">
    <text evidence="1">The sequence shown here is derived from an EMBL/GenBank/DDBJ whole genome shotgun (WGS) entry which is preliminary data.</text>
</comment>
<evidence type="ECO:0000313" key="2">
    <source>
        <dbReference type="Proteomes" id="UP000194841"/>
    </source>
</evidence>
<dbReference type="EMBL" id="MWPV01000001">
    <property type="protein sequence ID" value="OUL59771.1"/>
    <property type="molecule type" value="Genomic_DNA"/>
</dbReference>
<sequence>MFNAHSVSIPFLITGPQVRRAEPHQVCISILTSSDASLSIELPDISVDYSSSETQFRLGEHLYLRHLLISSQAGLPLDTLIAYRLVSDVEIDHNLYSYGSAQLPAFLIPNILTRVLHGSCRNPHHHSEDALAMADIDQQVQRDNQSQGAQLLILSGDQIYADDVAGPMLLYIQQLIEVLGIYREQNLDISLPPTIEQQLYNRDRFLPYTPWQQRDKTDLGYWLRRDLEHFTSLKSENHLVFFEEFIALYLLTYSANAWQMLDLTVTAPSCLNKKQLATFESQQRMLTEFANGLGQCERLMANICTIMMFDDHDVTDDWNLTAAWEQAVYDDPVSNRIICNGLISYWLFQGFGNDSGADTGKLSAAFLASLCQRDDTTSWDFSKFDQKIKQFDTWSYQLDCQPKVVVIDTRTQRWRNEQSFNEPSGLMDWQQLSALEDSLEGEDEVILVSPAPVFGVKSIEAIQAIFNVCGQPLLVDVENWMAHEGAARKLMHIFRRADTPCETLILSGDVHYSFCFSVQARFSNRDNRIWQLTASGIKNEFPKSLLGCLDKLDSFFYGRYSPLNFFTKRWQMKVEKHATLADHPRHLVSQSGISIIELADQKLARYVILHGNGEITEFDLENH</sequence>
<keyword evidence="2" id="KW-1185">Reference proteome</keyword>
<proteinExistence type="predicted"/>
<accession>A0A244CW09</accession>
<dbReference type="PANTHER" id="PTHR37031:SF2">
    <property type="entry name" value="PHOD-LIKE PHOSPHATASE METALLOPHOSPHATASE DOMAIN-CONTAINING PROTEIN"/>
    <property type="match status" value="1"/>
</dbReference>
<dbReference type="OrthoDB" id="9795624at2"/>
<dbReference type="Proteomes" id="UP000194841">
    <property type="component" value="Unassembled WGS sequence"/>
</dbReference>
<name>A0A244CW09_PSEDV</name>
<dbReference type="InterPro" id="IPR029052">
    <property type="entry name" value="Metallo-depent_PP-like"/>
</dbReference>
<evidence type="ECO:0000313" key="1">
    <source>
        <dbReference type="EMBL" id="OUL59771.1"/>
    </source>
</evidence>
<dbReference type="PANTHER" id="PTHR37031">
    <property type="entry name" value="METALLOPHOSPHATASE BINDING DOMAIN PROTEIN"/>
    <property type="match status" value="1"/>
</dbReference>
<dbReference type="AlphaFoldDB" id="A0A244CW09"/>